<comment type="similarity">
    <text evidence="2">Belongs to the bacterial solute-binding protein 2 family.</text>
</comment>
<evidence type="ECO:0000313" key="6">
    <source>
        <dbReference type="Proteomes" id="UP000199139"/>
    </source>
</evidence>
<dbReference type="EMBL" id="FPAI01000010">
    <property type="protein sequence ID" value="SFS79060.1"/>
    <property type="molecule type" value="Genomic_DNA"/>
</dbReference>
<dbReference type="GO" id="GO:0030288">
    <property type="term" value="C:outer membrane-bounded periplasmic space"/>
    <property type="evidence" value="ECO:0007669"/>
    <property type="project" value="TreeGrafter"/>
</dbReference>
<keyword evidence="3" id="KW-0812">Transmembrane</keyword>
<dbReference type="InterPro" id="IPR025997">
    <property type="entry name" value="SBP_2_dom"/>
</dbReference>
<evidence type="ECO:0000256" key="2">
    <source>
        <dbReference type="ARBA" id="ARBA00007639"/>
    </source>
</evidence>
<dbReference type="PANTHER" id="PTHR30036">
    <property type="entry name" value="D-XYLOSE-BINDING PERIPLASMIC PROTEIN"/>
    <property type="match status" value="1"/>
</dbReference>
<dbReference type="PANTHER" id="PTHR30036:SF7">
    <property type="entry name" value="ABC TRANSPORTER PERIPLASMIC-BINDING PROTEIN YPHF"/>
    <property type="match status" value="1"/>
</dbReference>
<dbReference type="SUPFAM" id="SSF53822">
    <property type="entry name" value="Periplasmic binding protein-like I"/>
    <property type="match status" value="1"/>
</dbReference>
<name>A0A1I6SQ83_9BACI</name>
<gene>
    <name evidence="5" type="ORF">SAMN05421668_11016</name>
</gene>
<keyword evidence="3" id="KW-0472">Membrane</keyword>
<organism evidence="5 6">
    <name type="scientific">Halolactibacillus miurensis</name>
    <dbReference type="NCBI Taxonomy" id="306541"/>
    <lineage>
        <taxon>Bacteria</taxon>
        <taxon>Bacillati</taxon>
        <taxon>Bacillota</taxon>
        <taxon>Bacilli</taxon>
        <taxon>Bacillales</taxon>
        <taxon>Bacillaceae</taxon>
        <taxon>Halolactibacillus</taxon>
    </lineage>
</organism>
<reference evidence="5 6" key="1">
    <citation type="submission" date="2016-10" db="EMBL/GenBank/DDBJ databases">
        <authorList>
            <person name="de Groot N.N."/>
        </authorList>
    </citation>
    <scope>NUCLEOTIDE SEQUENCE [LARGE SCALE GENOMIC DNA]</scope>
    <source>
        <strain evidence="5 6">DSM 17074</strain>
    </source>
</reference>
<sequence>MRKKEWTIFAVIIMLALSLYGVFLILDMRAIHGQIEDEKIRESLGERPYIIMIGEVEDHAYWNLVRDGGKAYAEAHHMYLHYMGPENPNPNDQRDLLRQAIDIKPDGLIVQGISDTFIPLINEAIARGIPVVTVDSDQPDSDRISYVGTDNYAMGQAMARDVLSHVETIKAGVITGSETNDHHQLRLAGIESVLNESDQAEILSVAVSNIKRVNAREKTYQMLRDYPEINVLVGVSALDVIGMTEAMDVLGREDIYVVGFDTLKENLELLAKGRVDTLVSQQPYEMGMRSMDVIRTILDGHDVPEMIHTESRLVRDVTQ</sequence>
<dbReference type="Pfam" id="PF13407">
    <property type="entry name" value="Peripla_BP_4"/>
    <property type="match status" value="1"/>
</dbReference>
<protein>
    <submittedName>
        <fullName evidence="5">Ribose transport system substrate-binding protein</fullName>
    </submittedName>
</protein>
<dbReference type="Gene3D" id="3.40.50.2300">
    <property type="match status" value="2"/>
</dbReference>
<evidence type="ECO:0000256" key="3">
    <source>
        <dbReference type="SAM" id="Phobius"/>
    </source>
</evidence>
<dbReference type="RefSeq" id="WP_177220673.1">
    <property type="nucleotide sequence ID" value="NZ_BJWJ01000009.1"/>
</dbReference>
<evidence type="ECO:0000313" key="5">
    <source>
        <dbReference type="EMBL" id="SFS79060.1"/>
    </source>
</evidence>
<keyword evidence="3" id="KW-1133">Transmembrane helix</keyword>
<dbReference type="GO" id="GO:0030246">
    <property type="term" value="F:carbohydrate binding"/>
    <property type="evidence" value="ECO:0007669"/>
    <property type="project" value="TreeGrafter"/>
</dbReference>
<dbReference type="Proteomes" id="UP000199139">
    <property type="component" value="Unassembled WGS sequence"/>
</dbReference>
<accession>A0A1I6SQ83</accession>
<evidence type="ECO:0000259" key="4">
    <source>
        <dbReference type="Pfam" id="PF13407"/>
    </source>
</evidence>
<proteinExistence type="inferred from homology"/>
<feature type="transmembrane region" description="Helical" evidence="3">
    <location>
        <begin position="6"/>
        <end position="26"/>
    </location>
</feature>
<dbReference type="InterPro" id="IPR028082">
    <property type="entry name" value="Peripla_BP_I"/>
</dbReference>
<dbReference type="AlphaFoldDB" id="A0A1I6SQ83"/>
<dbReference type="InterPro" id="IPR050555">
    <property type="entry name" value="Bact_Solute-Bind_Prot2"/>
</dbReference>
<comment type="subcellular location">
    <subcellularLocation>
        <location evidence="1">Cell envelope</location>
    </subcellularLocation>
</comment>
<evidence type="ECO:0000256" key="1">
    <source>
        <dbReference type="ARBA" id="ARBA00004196"/>
    </source>
</evidence>
<feature type="domain" description="Periplasmic binding protein" evidence="4">
    <location>
        <begin position="52"/>
        <end position="301"/>
    </location>
</feature>
<dbReference type="STRING" id="306541.SAMN05421668_11016"/>